<dbReference type="EMBL" id="CAJNOQ010010427">
    <property type="protein sequence ID" value="CAF1251564.1"/>
    <property type="molecule type" value="Genomic_DNA"/>
</dbReference>
<organism evidence="2 5">
    <name type="scientific">Didymodactylos carnosus</name>
    <dbReference type="NCBI Taxonomy" id="1234261"/>
    <lineage>
        <taxon>Eukaryota</taxon>
        <taxon>Metazoa</taxon>
        <taxon>Spiralia</taxon>
        <taxon>Gnathifera</taxon>
        <taxon>Rotifera</taxon>
        <taxon>Eurotatoria</taxon>
        <taxon>Bdelloidea</taxon>
        <taxon>Philodinida</taxon>
        <taxon>Philodinidae</taxon>
        <taxon>Didymodactylos</taxon>
    </lineage>
</organism>
<evidence type="ECO:0000313" key="2">
    <source>
        <dbReference type="EMBL" id="CAF1251564.1"/>
    </source>
</evidence>
<sequence length="103" mass="11786">MPAQRIQNVSRQPSKKSYQEKVVRIVYDAKVRIANGFSTTDKISDCLKSGLVYEVTHPTAHLLIFTVKGQNFIEQTLKCSCLLVRTTVADWFIGTFEEDFQKE</sequence>
<dbReference type="Proteomes" id="UP000681722">
    <property type="component" value="Unassembled WGS sequence"/>
</dbReference>
<evidence type="ECO:0000313" key="3">
    <source>
        <dbReference type="EMBL" id="CAF3868818.1"/>
    </source>
</evidence>
<protein>
    <submittedName>
        <fullName evidence="2">Uncharacterized protein</fullName>
    </submittedName>
</protein>
<gene>
    <name evidence="2" type="ORF">GPM918_LOCUS26159</name>
    <name evidence="1" type="ORF">OVA965_LOCUS19506</name>
    <name evidence="4" type="ORF">SRO942_LOCUS26265</name>
    <name evidence="3" type="ORF">TMI583_LOCUS19563</name>
</gene>
<dbReference type="EMBL" id="CAJOBA010011012">
    <property type="protein sequence ID" value="CAF3868818.1"/>
    <property type="molecule type" value="Genomic_DNA"/>
</dbReference>
<evidence type="ECO:0000313" key="5">
    <source>
        <dbReference type="Proteomes" id="UP000663829"/>
    </source>
</evidence>
<evidence type="ECO:0000313" key="4">
    <source>
        <dbReference type="EMBL" id="CAF4021464.1"/>
    </source>
</evidence>
<proteinExistence type="predicted"/>
<comment type="caution">
    <text evidence="2">The sequence shown here is derived from an EMBL/GenBank/DDBJ whole genome shotgun (WGS) entry which is preliminary data.</text>
</comment>
<dbReference type="Proteomes" id="UP000677228">
    <property type="component" value="Unassembled WGS sequence"/>
</dbReference>
<keyword evidence="5" id="KW-1185">Reference proteome</keyword>
<dbReference type="Proteomes" id="UP000663829">
    <property type="component" value="Unassembled WGS sequence"/>
</dbReference>
<name>A0A815A2W0_9BILA</name>
<reference evidence="2" key="1">
    <citation type="submission" date="2021-02" db="EMBL/GenBank/DDBJ databases">
        <authorList>
            <person name="Nowell W R."/>
        </authorList>
    </citation>
    <scope>NUCLEOTIDE SEQUENCE</scope>
</reference>
<dbReference type="EMBL" id="CAJOBC010014818">
    <property type="protein sequence ID" value="CAF4021464.1"/>
    <property type="molecule type" value="Genomic_DNA"/>
</dbReference>
<dbReference type="AlphaFoldDB" id="A0A815A2W0"/>
<dbReference type="EMBL" id="CAJNOK010010071">
    <property type="protein sequence ID" value="CAF1105560.1"/>
    <property type="molecule type" value="Genomic_DNA"/>
</dbReference>
<dbReference type="Proteomes" id="UP000682733">
    <property type="component" value="Unassembled WGS sequence"/>
</dbReference>
<evidence type="ECO:0000313" key="1">
    <source>
        <dbReference type="EMBL" id="CAF1105560.1"/>
    </source>
</evidence>
<accession>A0A815A2W0</accession>